<feature type="region of interest" description="Disordered" evidence="1">
    <location>
        <begin position="81"/>
        <end position="100"/>
    </location>
</feature>
<name>A0A0S3F570_9SPHN</name>
<gene>
    <name evidence="2" type="ORF">ATN00_17870</name>
</gene>
<dbReference type="Proteomes" id="UP000056968">
    <property type="component" value="Chromosome"/>
</dbReference>
<keyword evidence="3" id="KW-1185">Reference proteome</keyword>
<protein>
    <submittedName>
        <fullName evidence="2">Uncharacterized protein</fullName>
    </submittedName>
</protein>
<evidence type="ECO:0000313" key="2">
    <source>
        <dbReference type="EMBL" id="ALR22759.1"/>
    </source>
</evidence>
<proteinExistence type="predicted"/>
<evidence type="ECO:0000313" key="3">
    <source>
        <dbReference type="Proteomes" id="UP000056968"/>
    </source>
</evidence>
<dbReference type="KEGG" id="sbd:ATN00_17870"/>
<sequence length="100" mass="10675">MDKALAAFKAGNKEVKRPTIVKKGDEVKFSVRYSNSPMKLTAEETEVVVPAKEFEAIYAAIKESALAGEFDAQLASLSANAKTRGQTGAASRKANAAKKK</sequence>
<evidence type="ECO:0000256" key="1">
    <source>
        <dbReference type="SAM" id="MobiDB-lite"/>
    </source>
</evidence>
<dbReference type="AlphaFoldDB" id="A0A0S3F570"/>
<dbReference type="EMBL" id="CP013264">
    <property type="protein sequence ID" value="ALR22759.1"/>
    <property type="molecule type" value="Genomic_DNA"/>
</dbReference>
<accession>A0A0S3F570</accession>
<organism evidence="2 3">
    <name type="scientific">Sphingobium baderi</name>
    <dbReference type="NCBI Taxonomy" id="1332080"/>
    <lineage>
        <taxon>Bacteria</taxon>
        <taxon>Pseudomonadati</taxon>
        <taxon>Pseudomonadota</taxon>
        <taxon>Alphaproteobacteria</taxon>
        <taxon>Sphingomonadales</taxon>
        <taxon>Sphingomonadaceae</taxon>
        <taxon>Sphingobium</taxon>
    </lineage>
</organism>
<reference evidence="2 3" key="1">
    <citation type="submission" date="2015-11" db="EMBL/GenBank/DDBJ databases">
        <title>A Two-component Flavoprotein Monooxygenase System MeaXY Responsible for para-Hydroxylation of 2-Methyl-6-ethylaniline and 2,6-Diethylaniline in Sphingobium baderi DE-13.</title>
        <authorList>
            <person name="Cheng M."/>
            <person name="Meng Q."/>
            <person name="Yang Y."/>
            <person name="Chu C."/>
            <person name="Yan X."/>
            <person name="He J."/>
            <person name="Li S."/>
        </authorList>
    </citation>
    <scope>NUCLEOTIDE SEQUENCE [LARGE SCALE GENOMIC DNA]</scope>
    <source>
        <strain evidence="2 3">DE-13</strain>
    </source>
</reference>